<keyword evidence="1" id="KW-0175">Coiled coil</keyword>
<evidence type="ECO:0000256" key="2">
    <source>
        <dbReference type="SAM" id="MobiDB-lite"/>
    </source>
</evidence>
<feature type="compositionally biased region" description="Basic and acidic residues" evidence="2">
    <location>
        <begin position="278"/>
        <end position="289"/>
    </location>
</feature>
<feature type="compositionally biased region" description="Low complexity" evidence="2">
    <location>
        <begin position="147"/>
        <end position="159"/>
    </location>
</feature>
<feature type="compositionally biased region" description="Polar residues" evidence="2">
    <location>
        <begin position="683"/>
        <end position="695"/>
    </location>
</feature>
<organism evidence="3 4">
    <name type="scientific">Tagetes erecta</name>
    <name type="common">African marigold</name>
    <dbReference type="NCBI Taxonomy" id="13708"/>
    <lineage>
        <taxon>Eukaryota</taxon>
        <taxon>Viridiplantae</taxon>
        <taxon>Streptophyta</taxon>
        <taxon>Embryophyta</taxon>
        <taxon>Tracheophyta</taxon>
        <taxon>Spermatophyta</taxon>
        <taxon>Magnoliopsida</taxon>
        <taxon>eudicotyledons</taxon>
        <taxon>Gunneridae</taxon>
        <taxon>Pentapetalae</taxon>
        <taxon>asterids</taxon>
        <taxon>campanulids</taxon>
        <taxon>Asterales</taxon>
        <taxon>Asteraceae</taxon>
        <taxon>Asteroideae</taxon>
        <taxon>Heliantheae alliance</taxon>
        <taxon>Tageteae</taxon>
        <taxon>Tagetes</taxon>
    </lineage>
</organism>
<keyword evidence="4" id="KW-1185">Reference proteome</keyword>
<feature type="region of interest" description="Disordered" evidence="2">
    <location>
        <begin position="104"/>
        <end position="403"/>
    </location>
</feature>
<evidence type="ECO:0000313" key="3">
    <source>
        <dbReference type="EMBL" id="KAK1431433.1"/>
    </source>
</evidence>
<feature type="region of interest" description="Disordered" evidence="2">
    <location>
        <begin position="634"/>
        <end position="720"/>
    </location>
</feature>
<feature type="compositionally biased region" description="Polar residues" evidence="2">
    <location>
        <begin position="202"/>
        <end position="237"/>
    </location>
</feature>
<dbReference type="AlphaFoldDB" id="A0AAD8P2W4"/>
<proteinExistence type="predicted"/>
<feature type="compositionally biased region" description="Basic and acidic residues" evidence="2">
    <location>
        <begin position="121"/>
        <end position="131"/>
    </location>
</feature>
<feature type="coiled-coil region" evidence="1">
    <location>
        <begin position="42"/>
        <end position="90"/>
    </location>
</feature>
<dbReference type="PANTHER" id="PTHR33701:SF3">
    <property type="entry name" value="TRANSCRIPTIONAL REGULATOR ATRX"/>
    <property type="match status" value="1"/>
</dbReference>
<gene>
    <name evidence="3" type="ORF">QVD17_07892</name>
</gene>
<evidence type="ECO:0000256" key="1">
    <source>
        <dbReference type="SAM" id="Coils"/>
    </source>
</evidence>
<feature type="compositionally biased region" description="Polar residues" evidence="2">
    <location>
        <begin position="133"/>
        <end position="146"/>
    </location>
</feature>
<name>A0AAD8P2W4_TARER</name>
<protein>
    <submittedName>
        <fullName evidence="3">Uncharacterized protein</fullName>
    </submittedName>
</protein>
<feature type="compositionally biased region" description="Polar residues" evidence="2">
    <location>
        <begin position="365"/>
        <end position="381"/>
    </location>
</feature>
<feature type="compositionally biased region" description="Basic and acidic residues" evidence="2">
    <location>
        <begin position="334"/>
        <end position="350"/>
    </location>
</feature>
<sequence>MSFLRIIEWLHNLHGYQLLRRILSGTSSGNKNIMEDTTAKTIDDLRARLQAERAVSKTAKQRAHELAKRVTELEKQLKYVSLQRKKAEKAAADVLAILENHGQNDFTEPIDSGSDEEEMSSDFRDDKHVETEGFSSSEVDCSSVNGKNLSWKNSKNSSSRFLDKKYTDASRRRRNSITSTGSSPRRVGKSCRQIRHREQRSGSDVSQNNDATNGHHQHEGQMSSEGVQNSADVATETSLEELNMCNGHVVQNNGSGRDMERALEHQAQLISQYEEEEKAQKEWEDKLRENNGSTPENSYDPGTHSDVTEETVETKAPSPSPPSATDKLTSGRQPIDHGVVDPNLSEKPETDPEPLPGHNMKNEPLDSQSQPPDSQDVPTNLSQSQASSSQGKSYEPDLESERNTDKLGSVLEALQQAKRSLKHNLDKFPLLENRPSVLSYIDKEKFAVPFSSAGLFRLPNDYEYEEKTIRANSLTYDPRLSLTYPTNDPSEPQFISSSYRQSFSRSTSSLDDRFRMVPTFPYQETMPETPRLPPSAFNPRVDIHTSARDPRFDTALALDPRLGVDSSIDPRLGMGRSVLDTRFGVGPSSLDPRLGVGSSALDPRLGVGSSSLDPRLGVGSSALDPRLGVGPSALDPRLGVGPSALDPRLGVGPSTFEQRLGVGQSPFDPRLETGPFMGDRRMNSGTRLPLSSRNGTPPGGDTPLQTRSLYDDYTRSNMYK</sequence>
<feature type="compositionally biased region" description="Basic residues" evidence="2">
    <location>
        <begin position="186"/>
        <end position="198"/>
    </location>
</feature>
<dbReference type="Proteomes" id="UP001229421">
    <property type="component" value="Unassembled WGS sequence"/>
</dbReference>
<dbReference type="PANTHER" id="PTHR33701">
    <property type="entry name" value="TRANSMEMBRANE PROTEIN"/>
    <property type="match status" value="1"/>
</dbReference>
<dbReference type="EMBL" id="JAUHHV010000002">
    <property type="protein sequence ID" value="KAK1431433.1"/>
    <property type="molecule type" value="Genomic_DNA"/>
</dbReference>
<feature type="compositionally biased region" description="Basic and acidic residues" evidence="2">
    <location>
        <begin position="161"/>
        <end position="170"/>
    </location>
</feature>
<accession>A0AAD8P2W4</accession>
<evidence type="ECO:0000313" key="4">
    <source>
        <dbReference type="Proteomes" id="UP001229421"/>
    </source>
</evidence>
<comment type="caution">
    <text evidence="3">The sequence shown here is derived from an EMBL/GenBank/DDBJ whole genome shotgun (WGS) entry which is preliminary data.</text>
</comment>
<reference evidence="3" key="1">
    <citation type="journal article" date="2023" name="bioRxiv">
        <title>Improved chromosome-level genome assembly for marigold (Tagetes erecta).</title>
        <authorList>
            <person name="Jiang F."/>
            <person name="Yuan L."/>
            <person name="Wang S."/>
            <person name="Wang H."/>
            <person name="Xu D."/>
            <person name="Wang A."/>
            <person name="Fan W."/>
        </authorList>
    </citation>
    <scope>NUCLEOTIDE SEQUENCE</scope>
    <source>
        <strain evidence="3">WSJ</strain>
        <tissue evidence="3">Leaf</tissue>
    </source>
</reference>